<dbReference type="AlphaFoldDB" id="A0A2W7MPL0"/>
<evidence type="ECO:0000313" key="3">
    <source>
        <dbReference type="Proteomes" id="UP000248646"/>
    </source>
</evidence>
<dbReference type="RefSeq" id="WP_111437772.1">
    <property type="nucleotide sequence ID" value="NZ_QKZI01000001.1"/>
</dbReference>
<evidence type="ECO:0000256" key="1">
    <source>
        <dbReference type="SAM" id="Phobius"/>
    </source>
</evidence>
<keyword evidence="1" id="KW-0472">Membrane</keyword>
<proteinExistence type="predicted"/>
<protein>
    <submittedName>
        <fullName evidence="2">Uncharacterized protein</fullName>
    </submittedName>
</protein>
<dbReference type="OrthoDB" id="2733219at2"/>
<keyword evidence="3" id="KW-1185">Reference proteome</keyword>
<name>A0A2W7MPL0_9BACI</name>
<evidence type="ECO:0000313" key="2">
    <source>
        <dbReference type="EMBL" id="PZX07084.1"/>
    </source>
</evidence>
<gene>
    <name evidence="2" type="ORF">C7437_101191</name>
</gene>
<dbReference type="EMBL" id="QKZI01000001">
    <property type="protein sequence ID" value="PZX07084.1"/>
    <property type="molecule type" value="Genomic_DNA"/>
</dbReference>
<feature type="transmembrane region" description="Helical" evidence="1">
    <location>
        <begin position="12"/>
        <end position="34"/>
    </location>
</feature>
<dbReference type="Proteomes" id="UP000248646">
    <property type="component" value="Unassembled WGS sequence"/>
</dbReference>
<sequence length="209" mass="23006">MPIRRRNPKSKVIFAGIQGLIIGVVGVLLFGFILNLSNGEKVVSKGGTAKTPATEDGKVEVSAEPKLTFKAKQYGMFTSKESALDFMGDQPGIADASIVQAGEQFFVWTDLFVSEVNSAQSDALPSFTKTLYVSTSGCEDPKVTKLFNSLQKENISKKYFDTLEKKEEYPDDLATIVQAVSVFSDKPSIMRLHLMTHYLEKNTCAKLSF</sequence>
<accession>A0A2W7MPL0</accession>
<organism evidence="2 3">
    <name type="scientific">Psychrobacillus insolitus</name>
    <dbReference type="NCBI Taxonomy" id="1461"/>
    <lineage>
        <taxon>Bacteria</taxon>
        <taxon>Bacillati</taxon>
        <taxon>Bacillota</taxon>
        <taxon>Bacilli</taxon>
        <taxon>Bacillales</taxon>
        <taxon>Bacillaceae</taxon>
        <taxon>Psychrobacillus</taxon>
    </lineage>
</organism>
<keyword evidence="1" id="KW-0812">Transmembrane</keyword>
<reference evidence="2 3" key="1">
    <citation type="submission" date="2018-06" db="EMBL/GenBank/DDBJ databases">
        <title>Genomic Encyclopedia of Type Strains, Phase IV (KMG-IV): sequencing the most valuable type-strain genomes for metagenomic binning, comparative biology and taxonomic classification.</title>
        <authorList>
            <person name="Goeker M."/>
        </authorList>
    </citation>
    <scope>NUCLEOTIDE SEQUENCE [LARGE SCALE GENOMIC DNA]</scope>
    <source>
        <strain evidence="2 3">DSM 5</strain>
    </source>
</reference>
<comment type="caution">
    <text evidence="2">The sequence shown here is derived from an EMBL/GenBank/DDBJ whole genome shotgun (WGS) entry which is preliminary data.</text>
</comment>
<keyword evidence="1" id="KW-1133">Transmembrane helix</keyword>